<evidence type="ECO:0000256" key="1">
    <source>
        <dbReference type="SAM" id="Phobius"/>
    </source>
</evidence>
<sequence length="252" mass="26217">MRWYERHIDASLTRWSLGDLSSHQAARLLRHAHACQRCGSRYERWTQAHRGLEGGHLDAPSSMELQALSQGGLAAALAAAAPEQAPSRWPSLALLGGALAAVFLAVVLVPTTSNVPGEFVSRGEGTVPPSVALRLFCATPGQALRELHAGDACRAGAMLAFAAGGHAPFTHVTVQVLGGRTEEVLAGPFALTGSLGKEAPLELTVPMPETTGIVEIIAAFAGSPAESLATLRGEPSEGAVVLKQSVRVEEGP</sequence>
<keyword evidence="1" id="KW-0472">Membrane</keyword>
<evidence type="ECO:0008006" key="4">
    <source>
        <dbReference type="Google" id="ProtNLM"/>
    </source>
</evidence>
<dbReference type="PATRIC" id="fig|1297742.4.peg.215"/>
<feature type="transmembrane region" description="Helical" evidence="1">
    <location>
        <begin position="92"/>
        <end position="111"/>
    </location>
</feature>
<dbReference type="EMBL" id="CP012109">
    <property type="protein sequence ID" value="AKQ63297.1"/>
    <property type="molecule type" value="Genomic_DNA"/>
</dbReference>
<keyword evidence="3" id="KW-1185">Reference proteome</keyword>
<organism evidence="2 3">
    <name type="scientific">Pseudomyxococcus hansupus</name>
    <dbReference type="NCBI Taxonomy" id="1297742"/>
    <lineage>
        <taxon>Bacteria</taxon>
        <taxon>Pseudomonadati</taxon>
        <taxon>Myxococcota</taxon>
        <taxon>Myxococcia</taxon>
        <taxon>Myxococcales</taxon>
        <taxon>Cystobacterineae</taxon>
        <taxon>Myxococcaceae</taxon>
        <taxon>Pseudomyxococcus</taxon>
    </lineage>
</organism>
<dbReference type="RefSeq" id="WP_002633351.1">
    <property type="nucleotide sequence ID" value="NZ_CP012109.1"/>
</dbReference>
<dbReference type="AlphaFoldDB" id="A0A0H4X5Z5"/>
<dbReference type="Proteomes" id="UP000009026">
    <property type="component" value="Chromosome"/>
</dbReference>
<keyword evidence="1" id="KW-1133">Transmembrane helix</keyword>
<dbReference type="KEGG" id="mym:A176_000209"/>
<reference evidence="2 3" key="1">
    <citation type="journal article" date="2016" name="PLoS ONE">
        <title>Complete Genome Sequence and Comparative Genomics of a Novel Myxobacterium Myxococcus hansupus.</title>
        <authorList>
            <person name="Sharma G."/>
            <person name="Narwani T."/>
            <person name="Subramanian S."/>
        </authorList>
    </citation>
    <scope>NUCLEOTIDE SEQUENCE [LARGE SCALE GENOMIC DNA]</scope>
    <source>
        <strain evidence="3">mixupus</strain>
    </source>
</reference>
<evidence type="ECO:0000313" key="3">
    <source>
        <dbReference type="Proteomes" id="UP000009026"/>
    </source>
</evidence>
<evidence type="ECO:0000313" key="2">
    <source>
        <dbReference type="EMBL" id="AKQ63297.1"/>
    </source>
</evidence>
<proteinExistence type="predicted"/>
<accession>A0A0H4X5Z5</accession>
<protein>
    <recommendedName>
        <fullName evidence="4">Zinc-finger domain-containing protein</fullName>
    </recommendedName>
</protein>
<keyword evidence="1" id="KW-0812">Transmembrane</keyword>
<name>A0A0H4X5Z5_9BACT</name>
<gene>
    <name evidence="2" type="ORF">A176_000209</name>
</gene>
<dbReference type="STRING" id="1297742.A176_000209"/>